<dbReference type="Proteomes" id="UP000030014">
    <property type="component" value="Unassembled WGS sequence"/>
</dbReference>
<proteinExistence type="predicted"/>
<dbReference type="RefSeq" id="WP_039259806.1">
    <property type="nucleotide sequence ID" value="NZ_JDRY01000060.1"/>
</dbReference>
<reference evidence="1 2" key="1">
    <citation type="submission" date="2014-01" db="EMBL/GenBank/DDBJ databases">
        <title>Plasmidome dynamics in the species complex Clostridium novyi sensu lato converts strains of independent lineages into distinctly different pathogens.</title>
        <authorList>
            <person name="Skarin H."/>
            <person name="Segerman B."/>
        </authorList>
    </citation>
    <scope>NUCLEOTIDE SEQUENCE [LARGE SCALE GENOMIC DNA]</scope>
    <source>
        <strain evidence="1 2">DC5</strain>
    </source>
</reference>
<evidence type="ECO:0000313" key="1">
    <source>
        <dbReference type="EMBL" id="KGM97864.1"/>
    </source>
</evidence>
<protein>
    <submittedName>
        <fullName evidence="1">Uncharacterized protein</fullName>
    </submittedName>
</protein>
<dbReference type="SUPFAM" id="SSF69318">
    <property type="entry name" value="Integrin alpha N-terminal domain"/>
    <property type="match status" value="1"/>
</dbReference>
<sequence>MKVKKISLLVLFMCLFSGVTYFIYCKNSTNTVATSIAEKRAINKNVLKSVPKDMKLQAPIYPKRAKHIMYCNLNGDKEKEVIMTFRKKDNKNIGGIMVLKRDGDIWKEILKESGKNKIVYEVTFADIDGDNNDELLVGYSTGILEKNKLNIYKYDKKKQILNVIGNYEYSKLDIKSIINKSNNSEQKKMALWKKIDEDIYVVNLLKYHNNTLIEAKEEYPNYFPKVVDYYRGKLRNKENKNSATMWYYFIDAQIKSNKYKDALNSIYEVKKIKPNGYENKEDMFNELEKYIVESFQ</sequence>
<dbReference type="AlphaFoldDB" id="A0A0A0I8S2"/>
<organism evidence="1 2">
    <name type="scientific">Clostridium botulinum C/D str. DC5</name>
    <dbReference type="NCBI Taxonomy" id="1443128"/>
    <lineage>
        <taxon>Bacteria</taxon>
        <taxon>Bacillati</taxon>
        <taxon>Bacillota</taxon>
        <taxon>Clostridia</taxon>
        <taxon>Eubacteriales</taxon>
        <taxon>Clostridiaceae</taxon>
        <taxon>Clostridium</taxon>
    </lineage>
</organism>
<comment type="caution">
    <text evidence="1">The sequence shown here is derived from an EMBL/GenBank/DDBJ whole genome shotgun (WGS) entry which is preliminary data.</text>
</comment>
<dbReference type="EMBL" id="JDRY01000060">
    <property type="protein sequence ID" value="KGM97864.1"/>
    <property type="molecule type" value="Genomic_DNA"/>
</dbReference>
<evidence type="ECO:0000313" key="2">
    <source>
        <dbReference type="Proteomes" id="UP000030014"/>
    </source>
</evidence>
<name>A0A0A0I8S2_CLOBO</name>
<dbReference type="InterPro" id="IPR028994">
    <property type="entry name" value="Integrin_alpha_N"/>
</dbReference>
<accession>A0A0A0I8S2</accession>
<gene>
    <name evidence="1" type="ORF">Z955_11755</name>
</gene>